<dbReference type="AlphaFoldDB" id="A0AAD7CX05"/>
<organism evidence="2 3">
    <name type="scientific">Mycena rosella</name>
    <name type="common">Pink bonnet</name>
    <name type="synonym">Agaricus rosellus</name>
    <dbReference type="NCBI Taxonomy" id="1033263"/>
    <lineage>
        <taxon>Eukaryota</taxon>
        <taxon>Fungi</taxon>
        <taxon>Dikarya</taxon>
        <taxon>Basidiomycota</taxon>
        <taxon>Agaricomycotina</taxon>
        <taxon>Agaricomycetes</taxon>
        <taxon>Agaricomycetidae</taxon>
        <taxon>Agaricales</taxon>
        <taxon>Marasmiineae</taxon>
        <taxon>Mycenaceae</taxon>
        <taxon>Mycena</taxon>
    </lineage>
</organism>
<dbReference type="Proteomes" id="UP001221757">
    <property type="component" value="Unassembled WGS sequence"/>
</dbReference>
<accession>A0AAD7CX05</accession>
<sequence length="239" mass="27331">MLPFPLYCYSDVYKTVASAIRRDMASTAHTYCLFFRPLARREGPEVIHSDGDVRNMILQVVNSTWDTGIATGMETLPSIIAPNSAVYRTDRQLATIRHAKNAATLFIWMRAVDIMGQNNPRSARYAVAFFIRSNSPFHVTDLAFMLLRFQDFHVRDCDYQKFKLVSLSYHIDIGGIHGLLLFDGDLRHAYHKAEHRARQNPSKFKSSQFGHPISTWPPEIDSPSLRKNQIIADLMTNIQ</sequence>
<evidence type="ECO:0000313" key="2">
    <source>
        <dbReference type="EMBL" id="KAJ7667325.1"/>
    </source>
</evidence>
<gene>
    <name evidence="2" type="ORF">B0H17DRAFT_1018715</name>
</gene>
<comment type="caution">
    <text evidence="2">The sequence shown here is derived from an EMBL/GenBank/DDBJ whole genome shotgun (WGS) entry which is preliminary data.</text>
</comment>
<keyword evidence="3" id="KW-1185">Reference proteome</keyword>
<reference evidence="2" key="1">
    <citation type="submission" date="2023-03" db="EMBL/GenBank/DDBJ databases">
        <title>Massive genome expansion in bonnet fungi (Mycena s.s.) driven by repeated elements and novel gene families across ecological guilds.</title>
        <authorList>
            <consortium name="Lawrence Berkeley National Laboratory"/>
            <person name="Harder C.B."/>
            <person name="Miyauchi S."/>
            <person name="Viragh M."/>
            <person name="Kuo A."/>
            <person name="Thoen E."/>
            <person name="Andreopoulos B."/>
            <person name="Lu D."/>
            <person name="Skrede I."/>
            <person name="Drula E."/>
            <person name="Henrissat B."/>
            <person name="Morin E."/>
            <person name="Kohler A."/>
            <person name="Barry K."/>
            <person name="LaButti K."/>
            <person name="Morin E."/>
            <person name="Salamov A."/>
            <person name="Lipzen A."/>
            <person name="Mereny Z."/>
            <person name="Hegedus B."/>
            <person name="Baldrian P."/>
            <person name="Stursova M."/>
            <person name="Weitz H."/>
            <person name="Taylor A."/>
            <person name="Grigoriev I.V."/>
            <person name="Nagy L.G."/>
            <person name="Martin F."/>
            <person name="Kauserud H."/>
        </authorList>
    </citation>
    <scope>NUCLEOTIDE SEQUENCE</scope>
    <source>
        <strain evidence="2">CBHHK067</strain>
    </source>
</reference>
<feature type="region of interest" description="Disordered" evidence="1">
    <location>
        <begin position="197"/>
        <end position="219"/>
    </location>
</feature>
<name>A0AAD7CX05_MYCRO</name>
<evidence type="ECO:0000313" key="3">
    <source>
        <dbReference type="Proteomes" id="UP001221757"/>
    </source>
</evidence>
<dbReference type="EMBL" id="JARKIE010000202">
    <property type="protein sequence ID" value="KAJ7667325.1"/>
    <property type="molecule type" value="Genomic_DNA"/>
</dbReference>
<feature type="compositionally biased region" description="Polar residues" evidence="1">
    <location>
        <begin position="199"/>
        <end position="209"/>
    </location>
</feature>
<protein>
    <submittedName>
        <fullName evidence="2">Uncharacterized protein</fullName>
    </submittedName>
</protein>
<evidence type="ECO:0000256" key="1">
    <source>
        <dbReference type="SAM" id="MobiDB-lite"/>
    </source>
</evidence>
<proteinExistence type="predicted"/>